<evidence type="ECO:0000313" key="3">
    <source>
        <dbReference type="EMBL" id="MED6173449.1"/>
    </source>
</evidence>
<sequence>MVPTSFLFPSQFTASRPDLVGVGASSNPSPQTPIHSNPNSQYSVFANSRGLDAIDFNDDEIGNQRQEGTPHLHWEEDEMLISAWLNVSTDHINKAVAQFTGCYDQATRNIRSGSNANDIKELAYKIYSSNYGQKFTFERHLNVLRLEQKWRSQMSTQSGSSKRTKVSAIEAYSSSSNPETSVPEDVGIESPVRPQGSKKSKRRGKGKAQMSEDHDKMKSSIAKDGGY</sequence>
<dbReference type="EMBL" id="JASCZI010151548">
    <property type="protein sequence ID" value="MED6173449.1"/>
    <property type="molecule type" value="Genomic_DNA"/>
</dbReference>
<dbReference type="Proteomes" id="UP001341840">
    <property type="component" value="Unassembled WGS sequence"/>
</dbReference>
<evidence type="ECO:0000256" key="1">
    <source>
        <dbReference type="SAM" id="MobiDB-lite"/>
    </source>
</evidence>
<accession>A0ABU6VIT1</accession>
<dbReference type="PANTHER" id="PTHR45023:SF4">
    <property type="entry name" value="GLYCINE-RICH PROTEIN-RELATED"/>
    <property type="match status" value="1"/>
</dbReference>
<protein>
    <submittedName>
        <fullName evidence="3">Glutathione S-transferase theta-1</fullName>
        <ecNumber evidence="3">2.5.1.18</ecNumber>
    </submittedName>
</protein>
<dbReference type="GO" id="GO:0004364">
    <property type="term" value="F:glutathione transferase activity"/>
    <property type="evidence" value="ECO:0007669"/>
    <property type="project" value="UniProtKB-EC"/>
</dbReference>
<dbReference type="EC" id="2.5.1.18" evidence="3"/>
<name>A0ABU6VIT1_9FABA</name>
<feature type="region of interest" description="Disordered" evidence="1">
    <location>
        <begin position="152"/>
        <end position="227"/>
    </location>
</feature>
<feature type="compositionally biased region" description="Polar residues" evidence="1">
    <location>
        <begin position="24"/>
        <end position="39"/>
    </location>
</feature>
<comment type="caution">
    <text evidence="3">The sequence shown here is derived from an EMBL/GenBank/DDBJ whole genome shotgun (WGS) entry which is preliminary data.</text>
</comment>
<reference evidence="3 4" key="1">
    <citation type="journal article" date="2023" name="Plants (Basel)">
        <title>Bridging the Gap: Combining Genomics and Transcriptomics Approaches to Understand Stylosanthes scabra, an Orphan Legume from the Brazilian Caatinga.</title>
        <authorList>
            <person name="Ferreira-Neto J.R.C."/>
            <person name="da Silva M.D."/>
            <person name="Binneck E."/>
            <person name="de Melo N.F."/>
            <person name="da Silva R.H."/>
            <person name="de Melo A.L.T.M."/>
            <person name="Pandolfi V."/>
            <person name="Bustamante F.O."/>
            <person name="Brasileiro-Vidal A.C."/>
            <person name="Benko-Iseppon A.M."/>
        </authorList>
    </citation>
    <scope>NUCLEOTIDE SEQUENCE [LARGE SCALE GENOMIC DNA]</scope>
    <source>
        <tissue evidence="3">Leaves</tissue>
    </source>
</reference>
<keyword evidence="4" id="KW-1185">Reference proteome</keyword>
<feature type="compositionally biased region" description="Polar residues" evidence="1">
    <location>
        <begin position="152"/>
        <end position="161"/>
    </location>
</feature>
<proteinExistence type="predicted"/>
<gene>
    <name evidence="3" type="primary">GSTT1_3</name>
    <name evidence="3" type="ORF">PIB30_059544</name>
</gene>
<evidence type="ECO:0000313" key="4">
    <source>
        <dbReference type="Proteomes" id="UP001341840"/>
    </source>
</evidence>
<dbReference type="Pfam" id="PF14303">
    <property type="entry name" value="NAM-associated"/>
    <property type="match status" value="1"/>
</dbReference>
<evidence type="ECO:0000259" key="2">
    <source>
        <dbReference type="Pfam" id="PF14303"/>
    </source>
</evidence>
<keyword evidence="3" id="KW-0808">Transferase</keyword>
<feature type="compositionally biased region" description="Basic residues" evidence="1">
    <location>
        <begin position="196"/>
        <end position="206"/>
    </location>
</feature>
<feature type="region of interest" description="Disordered" evidence="1">
    <location>
        <begin position="19"/>
        <end position="39"/>
    </location>
</feature>
<organism evidence="3 4">
    <name type="scientific">Stylosanthes scabra</name>
    <dbReference type="NCBI Taxonomy" id="79078"/>
    <lineage>
        <taxon>Eukaryota</taxon>
        <taxon>Viridiplantae</taxon>
        <taxon>Streptophyta</taxon>
        <taxon>Embryophyta</taxon>
        <taxon>Tracheophyta</taxon>
        <taxon>Spermatophyta</taxon>
        <taxon>Magnoliopsida</taxon>
        <taxon>eudicotyledons</taxon>
        <taxon>Gunneridae</taxon>
        <taxon>Pentapetalae</taxon>
        <taxon>rosids</taxon>
        <taxon>fabids</taxon>
        <taxon>Fabales</taxon>
        <taxon>Fabaceae</taxon>
        <taxon>Papilionoideae</taxon>
        <taxon>50 kb inversion clade</taxon>
        <taxon>dalbergioids sensu lato</taxon>
        <taxon>Dalbergieae</taxon>
        <taxon>Pterocarpus clade</taxon>
        <taxon>Stylosanthes</taxon>
    </lineage>
</organism>
<dbReference type="InterPro" id="IPR029466">
    <property type="entry name" value="NAM-associated_C"/>
</dbReference>
<feature type="domain" description="No apical meristem-associated C-terminal" evidence="2">
    <location>
        <begin position="134"/>
        <end position="219"/>
    </location>
</feature>
<dbReference type="PANTHER" id="PTHR45023">
    <property type="match status" value="1"/>
</dbReference>